<keyword evidence="3" id="KW-1185">Reference proteome</keyword>
<dbReference type="Pfam" id="PF08445">
    <property type="entry name" value="FR47"/>
    <property type="match status" value="1"/>
</dbReference>
<proteinExistence type="predicted"/>
<feature type="domain" description="N-acetyltransferase" evidence="1">
    <location>
        <begin position="102"/>
        <end position="232"/>
    </location>
</feature>
<dbReference type="CDD" id="cd04301">
    <property type="entry name" value="NAT_SF"/>
    <property type="match status" value="1"/>
</dbReference>
<evidence type="ECO:0000313" key="3">
    <source>
        <dbReference type="Proteomes" id="UP001501170"/>
    </source>
</evidence>
<reference evidence="2 3" key="1">
    <citation type="journal article" date="2019" name="Int. J. Syst. Evol. Microbiol.">
        <title>The Global Catalogue of Microorganisms (GCM) 10K type strain sequencing project: providing services to taxonomists for standard genome sequencing and annotation.</title>
        <authorList>
            <consortium name="The Broad Institute Genomics Platform"/>
            <consortium name="The Broad Institute Genome Sequencing Center for Infectious Disease"/>
            <person name="Wu L."/>
            <person name="Ma J."/>
        </authorList>
    </citation>
    <scope>NUCLEOTIDE SEQUENCE [LARGE SCALE GENOMIC DNA]</scope>
    <source>
        <strain evidence="2 3">JCM 16227</strain>
    </source>
</reference>
<dbReference type="InterPro" id="IPR000182">
    <property type="entry name" value="GNAT_dom"/>
</dbReference>
<sequence>MTGTVDLTPLDDPFTCALTGRQERFARRRGRISAFEPEVSVFFGHPREMTDADWVDMAALAGPGNTVGLRDCRTPAPPGWRHVETFDLVQYSGEDTERRPDPELVRLGPPDVAEMTELVTLTKPGPFLPRTVEMGVYLGYRDGDGRLLAMAGQRLRLPGWVEISAVCTHPEARGRGLARRLVAAVAQVIVDDGDLPFLHTTAENPARSLYEAMGFVLRSEVSLEIVRVPKGE</sequence>
<gene>
    <name evidence="2" type="ORF">GCM10009855_15460</name>
</gene>
<protein>
    <submittedName>
        <fullName evidence="2">GNAT family N-acetyltransferase</fullName>
    </submittedName>
</protein>
<name>A0ABN3HDP4_9ACTN</name>
<evidence type="ECO:0000313" key="2">
    <source>
        <dbReference type="EMBL" id="GAA2376975.1"/>
    </source>
</evidence>
<dbReference type="InterPro" id="IPR013653">
    <property type="entry name" value="GCN5-like_dom"/>
</dbReference>
<dbReference type="EMBL" id="BAAARB010000006">
    <property type="protein sequence ID" value="GAA2376975.1"/>
    <property type="molecule type" value="Genomic_DNA"/>
</dbReference>
<dbReference type="Proteomes" id="UP001501170">
    <property type="component" value="Unassembled WGS sequence"/>
</dbReference>
<evidence type="ECO:0000259" key="1">
    <source>
        <dbReference type="PROSITE" id="PS51186"/>
    </source>
</evidence>
<accession>A0ABN3HDP4</accession>
<dbReference type="SUPFAM" id="SSF55729">
    <property type="entry name" value="Acyl-CoA N-acyltransferases (Nat)"/>
    <property type="match status" value="1"/>
</dbReference>
<dbReference type="RefSeq" id="WP_006896464.1">
    <property type="nucleotide sequence ID" value="NZ_BAAARB010000006.1"/>
</dbReference>
<comment type="caution">
    <text evidence="2">The sequence shown here is derived from an EMBL/GenBank/DDBJ whole genome shotgun (WGS) entry which is preliminary data.</text>
</comment>
<dbReference type="InterPro" id="IPR016181">
    <property type="entry name" value="Acyl_CoA_acyltransferase"/>
</dbReference>
<organism evidence="2 3">
    <name type="scientific">Gordonia cholesterolivorans</name>
    <dbReference type="NCBI Taxonomy" id="559625"/>
    <lineage>
        <taxon>Bacteria</taxon>
        <taxon>Bacillati</taxon>
        <taxon>Actinomycetota</taxon>
        <taxon>Actinomycetes</taxon>
        <taxon>Mycobacteriales</taxon>
        <taxon>Gordoniaceae</taxon>
        <taxon>Gordonia</taxon>
    </lineage>
</organism>
<dbReference type="Gene3D" id="3.40.630.30">
    <property type="match status" value="1"/>
</dbReference>
<dbReference type="PROSITE" id="PS51186">
    <property type="entry name" value="GNAT"/>
    <property type="match status" value="1"/>
</dbReference>